<feature type="compositionally biased region" description="Low complexity" evidence="1">
    <location>
        <begin position="444"/>
        <end position="457"/>
    </location>
</feature>
<sequence>MAQLHRHRGGHDPGRRTDEVRAAAEVMLTALALGPGGPDPRLLDRYRAAHGGVPDAHLLALARHAVGMRVLEHAERVNSTSAVRRALVLLCGALSAATPDHPHLDTFHSNRGSAYWALFERTGERSTLDAAVADFARAAGAPEGGLRPAAAPHGGKGRATLLSNLGAALSARFEVSGGPTADLAAALHVQRQALRATARDDPDRALYQSNLGSSLVTRFEHMGDVGSLAEAMSLLADSLRVPSLDGSEQAYLRSNMARALLRHFERTADTDALRAALDHVTQAVSATPHGDPARASRLGSLAAVCLRVFDRTKDDAVLDSAEDALYEALSHPHRLRRAHLDLLGVLHQRRYDVKGGPEHVRAAVSAYEEALALTPAGHPGRPGALSNLGNALIGRYRADRAASDLDRAVGLLREAVRAPTEDPDRCRYLTNLGAAHAERAGLTASRSRGSAPAGGSSQVMGSPTDDRPAVARHPASTGRAVRERERALAAYAAAAGVATAPALGRARAALYRGRLAASVDPRRSDALDGYRHAVGLLETLAWFGLARTDQEQLLREFSGVAAEAAACAIAQGRHDSALELLEQGRGVLLAQAVGGRGGPELLDRTRPLLARRLRRLQSVLERRTFGRRDPAEPSAPALAEHLARTSAAAADREALLKLVRRLPGLERFLLPPDAAELRGAAEHGPVVVVNVSGLRCDALVVTTGGVRCIPLPGLSRDRLHEVARAHLRLVAALRRPGTPRQRAAAAENLRETLAWLWGNVAEPVLTGLGLDHRDDGWPRLWWCPTGPLAVLPLHAAQRYDPARLCDTGVTDRVVSSYTPTLRSLIASRERPASAGPTGDAGRAEGARDTRSLLAVCVPRVPGRPHLRHAAREVRAVHGARRPGPESRLVVLAGRGATRSRVTAELHRHRGLLFVGHSSQDPGDPGRAALYTQDGPLTMREIAALRLRNADLAYLSSCESALGDPTLPDEALSLAGALQIAGFRQVVANLWSVLDMGAPEITGGFFARRPAISPTAAQGDESPATALHAVLRSARLTNSPLMWAGYCHTGR</sequence>
<dbReference type="Pfam" id="PF12770">
    <property type="entry name" value="CHAT"/>
    <property type="match status" value="1"/>
</dbReference>
<reference evidence="3 4" key="1">
    <citation type="submission" date="2022-10" db="EMBL/GenBank/DDBJ databases">
        <title>The complete genomes of actinobacterial strains from the NBC collection.</title>
        <authorList>
            <person name="Joergensen T.S."/>
            <person name="Alvarez Arevalo M."/>
            <person name="Sterndorff E.B."/>
            <person name="Faurdal D."/>
            <person name="Vuksanovic O."/>
            <person name="Mourched A.-S."/>
            <person name="Charusanti P."/>
            <person name="Shaw S."/>
            <person name="Blin K."/>
            <person name="Weber T."/>
        </authorList>
    </citation>
    <scope>NUCLEOTIDE SEQUENCE [LARGE SCALE GENOMIC DNA]</scope>
    <source>
        <strain evidence="3 4">NBC 01792</strain>
    </source>
</reference>
<feature type="region of interest" description="Disordered" evidence="1">
    <location>
        <begin position="439"/>
        <end position="479"/>
    </location>
</feature>
<dbReference type="InterPro" id="IPR011990">
    <property type="entry name" value="TPR-like_helical_dom_sf"/>
</dbReference>
<evidence type="ECO:0000313" key="4">
    <source>
        <dbReference type="Proteomes" id="UP001356428"/>
    </source>
</evidence>
<gene>
    <name evidence="3" type="ORF">OG849_32295</name>
</gene>
<dbReference type="SUPFAM" id="SSF48452">
    <property type="entry name" value="TPR-like"/>
    <property type="match status" value="1"/>
</dbReference>
<dbReference type="Gene3D" id="1.25.40.10">
    <property type="entry name" value="Tetratricopeptide repeat domain"/>
    <property type="match status" value="2"/>
</dbReference>
<dbReference type="Proteomes" id="UP001356428">
    <property type="component" value="Chromosome"/>
</dbReference>
<accession>A0ABZ1F5L3</accession>
<evidence type="ECO:0000313" key="3">
    <source>
        <dbReference type="EMBL" id="WSB11612.1"/>
    </source>
</evidence>
<keyword evidence="4" id="KW-1185">Reference proteome</keyword>
<feature type="domain" description="CHAT" evidence="2">
    <location>
        <begin position="751"/>
        <end position="1049"/>
    </location>
</feature>
<evidence type="ECO:0000259" key="2">
    <source>
        <dbReference type="Pfam" id="PF12770"/>
    </source>
</evidence>
<dbReference type="InterPro" id="IPR024983">
    <property type="entry name" value="CHAT_dom"/>
</dbReference>
<proteinExistence type="predicted"/>
<dbReference type="RefSeq" id="WP_326702439.1">
    <property type="nucleotide sequence ID" value="NZ_CP109083.1"/>
</dbReference>
<dbReference type="EMBL" id="CP109083">
    <property type="protein sequence ID" value="WSB11612.1"/>
    <property type="molecule type" value="Genomic_DNA"/>
</dbReference>
<evidence type="ECO:0000256" key="1">
    <source>
        <dbReference type="SAM" id="MobiDB-lite"/>
    </source>
</evidence>
<protein>
    <submittedName>
        <fullName evidence="3">CHAT domain-containing protein</fullName>
    </submittedName>
</protein>
<organism evidence="3 4">
    <name type="scientific">Streptomyces cyaneofuscatus</name>
    <dbReference type="NCBI Taxonomy" id="66883"/>
    <lineage>
        <taxon>Bacteria</taxon>
        <taxon>Bacillati</taxon>
        <taxon>Actinomycetota</taxon>
        <taxon>Actinomycetes</taxon>
        <taxon>Kitasatosporales</taxon>
        <taxon>Streptomycetaceae</taxon>
        <taxon>Streptomyces</taxon>
    </lineage>
</organism>
<name>A0ABZ1F5L3_9ACTN</name>